<dbReference type="CDD" id="cd01042">
    <property type="entry name" value="DMQH"/>
    <property type="match status" value="1"/>
</dbReference>
<dbReference type="FunFam" id="1.20.1260.10:FF:000013">
    <property type="entry name" value="2-nonaprenyl-3-methyl-6-methoxy-1,4-benzoquinol hydroxylase"/>
    <property type="match status" value="1"/>
</dbReference>
<evidence type="ECO:0000313" key="12">
    <source>
        <dbReference type="Proteomes" id="UP000051254"/>
    </source>
</evidence>
<comment type="cofactor">
    <cofactor evidence="9">
        <name>Fe cation</name>
        <dbReference type="ChEBI" id="CHEBI:24875"/>
    </cofactor>
    <text evidence="9">Binds 2 iron ions per subunit.</text>
</comment>
<keyword evidence="6 9" id="KW-0408">Iron</keyword>
<dbReference type="GO" id="GO:0006744">
    <property type="term" value="P:ubiquinone biosynthetic process"/>
    <property type="evidence" value="ECO:0007669"/>
    <property type="project" value="UniProtKB-UniRule"/>
</dbReference>
<comment type="pathway">
    <text evidence="1 9">Cofactor biosynthesis; ubiquinone biosynthesis.</text>
</comment>
<keyword evidence="5 9" id="KW-0560">Oxidoreductase</keyword>
<evidence type="ECO:0000256" key="8">
    <source>
        <dbReference type="ARBA" id="ARBA00023136"/>
    </source>
</evidence>
<feature type="binding site" evidence="9">
    <location>
        <position position="63"/>
    </location>
    <ligand>
        <name>Fe cation</name>
        <dbReference type="ChEBI" id="CHEBI:24875"/>
        <label>1</label>
    </ligand>
</feature>
<accession>A0A7W3UXR6</accession>
<dbReference type="OrthoDB" id="5192789at2"/>
<dbReference type="PATRIC" id="fig|266128.3.peg.981"/>
<reference evidence="10 12" key="1">
    <citation type="submission" date="2015-05" db="EMBL/GenBank/DDBJ databases">
        <title>Genome sequencing and analysis of members of genus Stenotrophomonas.</title>
        <authorList>
            <person name="Patil P.P."/>
            <person name="Midha S."/>
            <person name="Patil P.B."/>
        </authorList>
    </citation>
    <scope>NUCLEOTIDE SEQUENCE [LARGE SCALE GENOMIC DNA]</scope>
    <source>
        <strain evidence="10 12">DSM 17805</strain>
    </source>
</reference>
<evidence type="ECO:0000256" key="9">
    <source>
        <dbReference type="HAMAP-Rule" id="MF_01658"/>
    </source>
</evidence>
<keyword evidence="4 9" id="KW-0479">Metal-binding</keyword>
<dbReference type="HAMAP" id="MF_01658">
    <property type="entry name" value="COQ7"/>
    <property type="match status" value="1"/>
</dbReference>
<dbReference type="NCBIfam" id="NF033656">
    <property type="entry name" value="DMQ_monoox_COQ7"/>
    <property type="match status" value="1"/>
</dbReference>
<proteinExistence type="inferred from homology"/>
<organism evidence="10 12">
    <name type="scientific">Stenotrophomonas koreensis</name>
    <dbReference type="NCBI Taxonomy" id="266128"/>
    <lineage>
        <taxon>Bacteria</taxon>
        <taxon>Pseudomonadati</taxon>
        <taxon>Pseudomonadota</taxon>
        <taxon>Gammaproteobacteria</taxon>
        <taxon>Lysobacterales</taxon>
        <taxon>Lysobacteraceae</taxon>
        <taxon>Stenotrophomonas</taxon>
    </lineage>
</organism>
<evidence type="ECO:0000313" key="11">
    <source>
        <dbReference type="EMBL" id="MBB1115800.1"/>
    </source>
</evidence>
<dbReference type="GO" id="GO:0005886">
    <property type="term" value="C:plasma membrane"/>
    <property type="evidence" value="ECO:0007669"/>
    <property type="project" value="UniProtKB-SubCell"/>
</dbReference>
<comment type="function">
    <text evidence="9">Catalyzes the hydroxylation of 2-nonaprenyl-3-methyl-6-methoxy-1,4-benzoquinol during ubiquinone biosynthesis.</text>
</comment>
<gene>
    <name evidence="9 11" type="primary">coq7</name>
    <name evidence="10" type="ORF">ABB25_10525</name>
    <name evidence="11" type="ORF">H4O09_01805</name>
</gene>
<accession>A0A0R0BID7</accession>
<keyword evidence="3 9" id="KW-0831">Ubiquinone biosynthesis</keyword>
<keyword evidence="8 9" id="KW-0472">Membrane</keyword>
<feature type="binding site" evidence="9">
    <location>
        <position position="93"/>
    </location>
    <ligand>
        <name>Fe cation</name>
        <dbReference type="ChEBI" id="CHEBI:24875"/>
        <label>2</label>
    </ligand>
</feature>
<feature type="binding site" evidence="9">
    <location>
        <position position="177"/>
    </location>
    <ligand>
        <name>Fe cation</name>
        <dbReference type="ChEBI" id="CHEBI:24875"/>
        <label>2</label>
    </ligand>
</feature>
<comment type="subcellular location">
    <subcellularLocation>
        <location evidence="9">Cell membrane</location>
        <topology evidence="9">Peripheral membrane protein</topology>
    </subcellularLocation>
</comment>
<evidence type="ECO:0000313" key="10">
    <source>
        <dbReference type="EMBL" id="KRG57071.1"/>
    </source>
</evidence>
<dbReference type="GO" id="GO:0046872">
    <property type="term" value="F:metal ion binding"/>
    <property type="evidence" value="ECO:0007669"/>
    <property type="project" value="UniProtKB-KW"/>
</dbReference>
<dbReference type="RefSeq" id="WP_057666558.1">
    <property type="nucleotide sequence ID" value="NZ_JACIUV010000001.1"/>
</dbReference>
<comment type="caution">
    <text evidence="10">The sequence shown here is derived from an EMBL/GenBank/DDBJ whole genome shotgun (WGS) entry which is preliminary data.</text>
</comment>
<evidence type="ECO:0000313" key="13">
    <source>
        <dbReference type="Proteomes" id="UP000550609"/>
    </source>
</evidence>
<evidence type="ECO:0000256" key="7">
    <source>
        <dbReference type="ARBA" id="ARBA00023033"/>
    </source>
</evidence>
<dbReference type="EC" id="1.14.99.60" evidence="9"/>
<keyword evidence="12" id="KW-1185">Reference proteome</keyword>
<dbReference type="Pfam" id="PF03232">
    <property type="entry name" value="COQ7"/>
    <property type="match status" value="1"/>
</dbReference>
<dbReference type="InterPro" id="IPR011566">
    <property type="entry name" value="Ubq_synth_Coq7"/>
</dbReference>
<dbReference type="Proteomes" id="UP000550609">
    <property type="component" value="Unassembled WGS sequence"/>
</dbReference>
<reference evidence="11 13" key="2">
    <citation type="submission" date="2020-08" db="EMBL/GenBank/DDBJ databases">
        <title>Stenotrophomonas sp. W1S232.</title>
        <authorList>
            <person name="Deng Y."/>
        </authorList>
    </citation>
    <scope>NUCLEOTIDE SEQUENCE [LARGE SCALE GENOMIC DNA]</scope>
    <source>
        <strain evidence="11 13">W1S232</strain>
    </source>
</reference>
<dbReference type="UniPathway" id="UPA00232"/>
<evidence type="ECO:0000256" key="4">
    <source>
        <dbReference type="ARBA" id="ARBA00022723"/>
    </source>
</evidence>
<evidence type="ECO:0000256" key="2">
    <source>
        <dbReference type="ARBA" id="ARBA00022475"/>
    </source>
</evidence>
<dbReference type="AlphaFoldDB" id="A0A0R0BID7"/>
<dbReference type="Proteomes" id="UP000051254">
    <property type="component" value="Unassembled WGS sequence"/>
</dbReference>
<evidence type="ECO:0000256" key="5">
    <source>
        <dbReference type="ARBA" id="ARBA00023002"/>
    </source>
</evidence>
<feature type="binding site" evidence="9">
    <location>
        <position position="180"/>
    </location>
    <ligand>
        <name>Fe cation</name>
        <dbReference type="ChEBI" id="CHEBI:24875"/>
        <label>2</label>
    </ligand>
</feature>
<feature type="binding site" evidence="9">
    <location>
        <position position="145"/>
    </location>
    <ligand>
        <name>Fe cation</name>
        <dbReference type="ChEBI" id="CHEBI:24875"/>
        <label>2</label>
    </ligand>
</feature>
<feature type="binding site" evidence="9">
    <location>
        <position position="93"/>
    </location>
    <ligand>
        <name>Fe cation</name>
        <dbReference type="ChEBI" id="CHEBI:24875"/>
        <label>1</label>
    </ligand>
</feature>
<evidence type="ECO:0000256" key="3">
    <source>
        <dbReference type="ARBA" id="ARBA00022688"/>
    </source>
</evidence>
<dbReference type="GO" id="GO:0008682">
    <property type="term" value="F:3-demethoxyubiquinol 3-hydroxylase activity"/>
    <property type="evidence" value="ECO:0007669"/>
    <property type="project" value="UniProtKB-EC"/>
</dbReference>
<dbReference type="STRING" id="266128.ABB25_10525"/>
<feature type="binding site" evidence="9">
    <location>
        <position position="177"/>
    </location>
    <ligand>
        <name>Fe cation</name>
        <dbReference type="ChEBI" id="CHEBI:24875"/>
        <label>1</label>
    </ligand>
</feature>
<keyword evidence="7 9" id="KW-0503">Monooxygenase</keyword>
<dbReference type="PANTHER" id="PTHR11237:SF4">
    <property type="entry name" value="5-DEMETHOXYUBIQUINONE HYDROXYLASE, MITOCHONDRIAL"/>
    <property type="match status" value="1"/>
</dbReference>
<evidence type="ECO:0000256" key="1">
    <source>
        <dbReference type="ARBA" id="ARBA00004749"/>
    </source>
</evidence>
<dbReference type="SUPFAM" id="SSF47240">
    <property type="entry name" value="Ferritin-like"/>
    <property type="match status" value="1"/>
</dbReference>
<comment type="catalytic activity">
    <reaction evidence="9">
        <text>a 5-methoxy-2-methyl-3-(all-trans-polyprenyl)benzene-1,4-diol + AH2 + O2 = a 3-demethylubiquinol + A + H2O</text>
        <dbReference type="Rhea" id="RHEA:50908"/>
        <dbReference type="Rhea" id="RHEA-COMP:10859"/>
        <dbReference type="Rhea" id="RHEA-COMP:10914"/>
        <dbReference type="ChEBI" id="CHEBI:13193"/>
        <dbReference type="ChEBI" id="CHEBI:15377"/>
        <dbReference type="ChEBI" id="CHEBI:15379"/>
        <dbReference type="ChEBI" id="CHEBI:17499"/>
        <dbReference type="ChEBI" id="CHEBI:84167"/>
        <dbReference type="ChEBI" id="CHEBI:84422"/>
        <dbReference type="EC" id="1.14.99.60"/>
    </reaction>
</comment>
<feature type="binding site" evidence="9">
    <location>
        <position position="96"/>
    </location>
    <ligand>
        <name>Fe cation</name>
        <dbReference type="ChEBI" id="CHEBI:24875"/>
        <label>1</label>
    </ligand>
</feature>
<dbReference type="Gene3D" id="1.20.1260.10">
    <property type="match status" value="1"/>
</dbReference>
<dbReference type="InterPro" id="IPR009078">
    <property type="entry name" value="Ferritin-like_SF"/>
</dbReference>
<comment type="similarity">
    <text evidence="9">Belongs to the COQ7 family.</text>
</comment>
<evidence type="ECO:0000256" key="6">
    <source>
        <dbReference type="ARBA" id="ARBA00023004"/>
    </source>
</evidence>
<keyword evidence="2 9" id="KW-1003">Cell membrane</keyword>
<name>A0A0R0BID7_9GAMM</name>
<sequence>MPAVRTPTAIDHLFTEAQRALDTVFGNPPAQRPYPGQQAADVVMQAPARNHAAGLMRINHVGEVCAQGLYFGQAAVARDPATRQHLLEAAQEETDHLAWCAQRLRELDSRPSLFNPLWYAGSYSIGLLAGLRGDGWNLGFVVETERQVEAHLDEHLVELPAEDLRSRAILAVMKEDEARHADHAEQAGARTLPFPIPSVMALASKVMKGVAYRL</sequence>
<dbReference type="PANTHER" id="PTHR11237">
    <property type="entry name" value="COENZYME Q10 BIOSYNTHESIS PROTEIN 7"/>
    <property type="match status" value="1"/>
</dbReference>
<dbReference type="EMBL" id="JACIUV010000001">
    <property type="protein sequence ID" value="MBB1115800.1"/>
    <property type="molecule type" value="Genomic_DNA"/>
</dbReference>
<dbReference type="InterPro" id="IPR012347">
    <property type="entry name" value="Ferritin-like"/>
</dbReference>
<dbReference type="InterPro" id="IPR047809">
    <property type="entry name" value="COQ7_proteobact"/>
</dbReference>
<dbReference type="EMBL" id="LDJH01000017">
    <property type="protein sequence ID" value="KRG57071.1"/>
    <property type="molecule type" value="Genomic_DNA"/>
</dbReference>
<protein>
    <recommendedName>
        <fullName evidence="9">3-demethoxyubiquinol 3-hydroxylase</fullName>
        <shortName evidence="9">DMQ hydroxylase</shortName>
        <ecNumber evidence="9">1.14.99.60</ecNumber>
    </recommendedName>
    <alternativeName>
        <fullName evidence="9">2-nonaprenyl-3-methyl-6-methoxy-1,4-benzoquinol hydroxylase</fullName>
    </alternativeName>
</protein>